<dbReference type="PANTHER" id="PTHR33592">
    <property type="entry name" value="TRANSMEMBRANE PROTEIN"/>
    <property type="match status" value="1"/>
</dbReference>
<dbReference type="EMBL" id="JBBNAF010000013">
    <property type="protein sequence ID" value="KAK9087289.1"/>
    <property type="molecule type" value="Genomic_DNA"/>
</dbReference>
<evidence type="ECO:0000313" key="3">
    <source>
        <dbReference type="Proteomes" id="UP001420932"/>
    </source>
</evidence>
<dbReference type="Proteomes" id="UP001420932">
    <property type="component" value="Unassembled WGS sequence"/>
</dbReference>
<name>A0AAP0E611_9MAGN</name>
<reference evidence="2 3" key="1">
    <citation type="submission" date="2024-01" db="EMBL/GenBank/DDBJ databases">
        <title>Genome assemblies of Stephania.</title>
        <authorList>
            <person name="Yang L."/>
        </authorList>
    </citation>
    <scope>NUCLEOTIDE SEQUENCE [LARGE SCALE GENOMIC DNA]</scope>
    <source>
        <strain evidence="2">YNDBR</strain>
        <tissue evidence="2">Leaf</tissue>
    </source>
</reference>
<comment type="caution">
    <text evidence="2">The sequence shown here is derived from an EMBL/GenBank/DDBJ whole genome shotgun (WGS) entry which is preliminary data.</text>
</comment>
<feature type="chain" id="PRO_5043000024" evidence="1">
    <location>
        <begin position="26"/>
        <end position="140"/>
    </location>
</feature>
<accession>A0AAP0E611</accession>
<dbReference type="PROSITE" id="PS51257">
    <property type="entry name" value="PROKAR_LIPOPROTEIN"/>
    <property type="match status" value="1"/>
</dbReference>
<evidence type="ECO:0000313" key="2">
    <source>
        <dbReference type="EMBL" id="KAK9087289.1"/>
    </source>
</evidence>
<feature type="signal peptide" evidence="1">
    <location>
        <begin position="1"/>
        <end position="25"/>
    </location>
</feature>
<organism evidence="2 3">
    <name type="scientific">Stephania yunnanensis</name>
    <dbReference type="NCBI Taxonomy" id="152371"/>
    <lineage>
        <taxon>Eukaryota</taxon>
        <taxon>Viridiplantae</taxon>
        <taxon>Streptophyta</taxon>
        <taxon>Embryophyta</taxon>
        <taxon>Tracheophyta</taxon>
        <taxon>Spermatophyta</taxon>
        <taxon>Magnoliopsida</taxon>
        <taxon>Ranunculales</taxon>
        <taxon>Menispermaceae</taxon>
        <taxon>Menispermoideae</taxon>
        <taxon>Cissampelideae</taxon>
        <taxon>Stephania</taxon>
    </lineage>
</organism>
<dbReference type="AlphaFoldDB" id="A0AAP0E611"/>
<gene>
    <name evidence="2" type="ORF">Syun_029683</name>
</gene>
<evidence type="ECO:0000256" key="1">
    <source>
        <dbReference type="SAM" id="SignalP"/>
    </source>
</evidence>
<proteinExistence type="predicted"/>
<keyword evidence="3" id="KW-1185">Reference proteome</keyword>
<protein>
    <submittedName>
        <fullName evidence="2">Uncharacterized protein</fullName>
    </submittedName>
</protein>
<dbReference type="PANTHER" id="PTHR33592:SF3">
    <property type="entry name" value="TRANSMEMBRANE PROTEIN"/>
    <property type="match status" value="1"/>
</dbReference>
<sequence length="140" mass="14948">MRRTIVVVATTAFIISLSMIASCNAGRPLHDEKNNWAMKKRNGGVVDLVIESLPRGPVPPSGPSGCTYIPGRGGPRCPLNGKKVAGAVTLNNHERRDSLSSEVVGFTGAKQQQLSAWHCGTKLRAMVRIAIVYAAEAPNE</sequence>
<keyword evidence="1" id="KW-0732">Signal</keyword>